<evidence type="ECO:0000256" key="6">
    <source>
        <dbReference type="RuleBase" id="RU003567"/>
    </source>
</evidence>
<dbReference type="Pfam" id="PF00574">
    <property type="entry name" value="CLP_protease"/>
    <property type="match status" value="1"/>
</dbReference>
<organism evidence="8 9">
    <name type="scientific">Anaerocolumna chitinilytica</name>
    <dbReference type="NCBI Taxonomy" id="1727145"/>
    <lineage>
        <taxon>Bacteria</taxon>
        <taxon>Bacillati</taxon>
        <taxon>Bacillota</taxon>
        <taxon>Clostridia</taxon>
        <taxon>Lachnospirales</taxon>
        <taxon>Lachnospiraceae</taxon>
        <taxon>Anaerocolumna</taxon>
    </lineage>
</organism>
<evidence type="ECO:0000256" key="7">
    <source>
        <dbReference type="SAM" id="MobiDB-lite"/>
    </source>
</evidence>
<keyword evidence="4" id="KW-0378">Hydrolase</keyword>
<dbReference type="GO" id="GO:0051117">
    <property type="term" value="F:ATPase binding"/>
    <property type="evidence" value="ECO:0007669"/>
    <property type="project" value="TreeGrafter"/>
</dbReference>
<evidence type="ECO:0000256" key="5">
    <source>
        <dbReference type="ARBA" id="ARBA00022825"/>
    </source>
</evidence>
<evidence type="ECO:0000256" key="3">
    <source>
        <dbReference type="ARBA" id="ARBA00022670"/>
    </source>
</evidence>
<evidence type="ECO:0000256" key="2">
    <source>
        <dbReference type="ARBA" id="ARBA00022490"/>
    </source>
</evidence>
<dbReference type="InterPro" id="IPR029045">
    <property type="entry name" value="ClpP/crotonase-like_dom_sf"/>
</dbReference>
<dbReference type="GO" id="GO:0006515">
    <property type="term" value="P:protein quality control for misfolded or incompletely synthesized proteins"/>
    <property type="evidence" value="ECO:0007669"/>
    <property type="project" value="TreeGrafter"/>
</dbReference>
<reference evidence="8 9" key="1">
    <citation type="submission" date="2020-08" db="EMBL/GenBank/DDBJ databases">
        <title>Draft genome sequencing of an Anaerocolumna strain isolated from anoxic soil subjected to BSD treatment.</title>
        <authorList>
            <person name="Uek A."/>
            <person name="Tonouchi A."/>
        </authorList>
    </citation>
    <scope>NUCLEOTIDE SEQUENCE [LARGE SCALE GENOMIC DNA]</scope>
    <source>
        <strain evidence="8 9">CTTW</strain>
    </source>
</reference>
<keyword evidence="9" id="KW-1185">Reference proteome</keyword>
<accession>A0A7I8DI08</accession>
<sequence>MKVNIKGTIVSNDDKWIYDWLGYEATSPGDVAAVLEAAGNQDIEVEINSGGGDVMAAYEIYTAIRAYKGNAIITVIFAASAATIIMEAGKSQITPVGIVMIHNASSWAQGDYRDMDKQSSVLKTVDRSIMNAYIEKTGLTEEELTILMDEETWMTAQEAVEKGFIDSVMFQDTVKNQFSNSASGNIGIFNNTPQLSSETIEKLRSTLKVQVKGKPLLDNKPDAILDKSEEQQAFNINKNNINQGGTKMTLEEILNEHPEVQNEINTLQVTARQEGVTEERNRLQAIDNIAGSVPKDLVNKAKYTETITASELALQVITANAASGNKYFNDALKDNQESGVSGVKSEPSDVKEEDDDEELINLMANTANSKRKAGK</sequence>
<dbReference type="InterPro" id="IPR001907">
    <property type="entry name" value="ClpP"/>
</dbReference>
<dbReference type="RefSeq" id="WP_185258453.1">
    <property type="nucleotide sequence ID" value="NZ_AP023368.1"/>
</dbReference>
<name>A0A7I8DI08_9FIRM</name>
<dbReference type="KEGG" id="acht:bsdcttw_11440"/>
<dbReference type="Proteomes" id="UP000515703">
    <property type="component" value="Chromosome"/>
</dbReference>
<comment type="similarity">
    <text evidence="1 6">Belongs to the peptidase S14 family.</text>
</comment>
<keyword evidence="2" id="KW-0963">Cytoplasm</keyword>
<keyword evidence="3" id="KW-0645">Protease</keyword>
<evidence type="ECO:0000313" key="8">
    <source>
        <dbReference type="EMBL" id="BCJ98103.1"/>
    </source>
</evidence>
<evidence type="ECO:0000256" key="1">
    <source>
        <dbReference type="ARBA" id="ARBA00007039"/>
    </source>
</evidence>
<feature type="region of interest" description="Disordered" evidence="7">
    <location>
        <begin position="335"/>
        <end position="357"/>
    </location>
</feature>
<gene>
    <name evidence="8" type="ORF">bsdcttw_11440</name>
</gene>
<dbReference type="Gene3D" id="3.90.226.10">
    <property type="entry name" value="2-enoyl-CoA Hydratase, Chain A, domain 1"/>
    <property type="match status" value="1"/>
</dbReference>
<reference evidence="8 9" key="2">
    <citation type="submission" date="2020-08" db="EMBL/GenBank/DDBJ databases">
        <authorList>
            <person name="Ueki A."/>
            <person name="Tonouchi A."/>
        </authorList>
    </citation>
    <scope>NUCLEOTIDE SEQUENCE [LARGE SCALE GENOMIC DNA]</scope>
    <source>
        <strain evidence="8 9">CTTW</strain>
    </source>
</reference>
<dbReference type="AlphaFoldDB" id="A0A7I8DI08"/>
<dbReference type="InterPro" id="IPR023562">
    <property type="entry name" value="ClpP/TepA"/>
</dbReference>
<dbReference type="GO" id="GO:0004252">
    <property type="term" value="F:serine-type endopeptidase activity"/>
    <property type="evidence" value="ECO:0007669"/>
    <property type="project" value="InterPro"/>
</dbReference>
<keyword evidence="5" id="KW-0720">Serine protease</keyword>
<evidence type="ECO:0000313" key="9">
    <source>
        <dbReference type="Proteomes" id="UP000515703"/>
    </source>
</evidence>
<evidence type="ECO:0000256" key="4">
    <source>
        <dbReference type="ARBA" id="ARBA00022801"/>
    </source>
</evidence>
<dbReference type="CDD" id="cd07016">
    <property type="entry name" value="S14_ClpP_1"/>
    <property type="match status" value="1"/>
</dbReference>
<dbReference type="PRINTS" id="PR00127">
    <property type="entry name" value="CLPPROTEASEP"/>
</dbReference>
<protein>
    <recommendedName>
        <fullName evidence="6">ATP-dependent Clp protease proteolytic subunit</fullName>
    </recommendedName>
</protein>
<dbReference type="PANTHER" id="PTHR10381:SF70">
    <property type="entry name" value="ATP-DEPENDENT CLP PROTEASE PROTEOLYTIC SUBUNIT"/>
    <property type="match status" value="1"/>
</dbReference>
<dbReference type="GO" id="GO:0004176">
    <property type="term" value="F:ATP-dependent peptidase activity"/>
    <property type="evidence" value="ECO:0007669"/>
    <property type="project" value="InterPro"/>
</dbReference>
<dbReference type="NCBIfam" id="NF045542">
    <property type="entry name" value="Clp_rel_HeadMat"/>
    <property type="match status" value="1"/>
</dbReference>
<proteinExistence type="inferred from homology"/>
<dbReference type="GO" id="GO:0009368">
    <property type="term" value="C:endopeptidase Clp complex"/>
    <property type="evidence" value="ECO:0007669"/>
    <property type="project" value="TreeGrafter"/>
</dbReference>
<dbReference type="EMBL" id="AP023368">
    <property type="protein sequence ID" value="BCJ98103.1"/>
    <property type="molecule type" value="Genomic_DNA"/>
</dbReference>
<dbReference type="SUPFAM" id="SSF52096">
    <property type="entry name" value="ClpP/crotonase"/>
    <property type="match status" value="1"/>
</dbReference>
<dbReference type="PANTHER" id="PTHR10381">
    <property type="entry name" value="ATP-DEPENDENT CLP PROTEASE PROTEOLYTIC SUBUNIT"/>
    <property type="match status" value="1"/>
</dbReference>